<dbReference type="PANTHER" id="PTHR35971:SF5">
    <property type="entry name" value="OBSCURIN LIKE CYTOSKELETAL ADAPTOR 1"/>
    <property type="match status" value="1"/>
</dbReference>
<dbReference type="EMBL" id="AFYH01170669">
    <property type="status" value="NOT_ANNOTATED_CDS"/>
    <property type="molecule type" value="Genomic_DNA"/>
</dbReference>
<dbReference type="InterPro" id="IPR036116">
    <property type="entry name" value="FN3_sf"/>
</dbReference>
<evidence type="ECO:0000256" key="2">
    <source>
        <dbReference type="ARBA" id="ARBA00022490"/>
    </source>
</evidence>
<reference evidence="9" key="3">
    <citation type="submission" date="2025-09" db="UniProtKB">
        <authorList>
            <consortium name="Ensembl"/>
        </authorList>
    </citation>
    <scope>IDENTIFICATION</scope>
</reference>
<dbReference type="SMART" id="SM00409">
    <property type="entry name" value="IG"/>
    <property type="match status" value="14"/>
</dbReference>
<dbReference type="SUPFAM" id="SSF49265">
    <property type="entry name" value="Fibronectin type III"/>
    <property type="match status" value="1"/>
</dbReference>
<sequence length="1570" mass="174773">MAEPRIPFKTKLRDVEVQEKETAMLQCEVVAPSTDTSWFKEETRLDQGAKYKIEEEGTLRRLTIRNVTTDDDAVYICEMMEGSRTVAELSVKGNIVKKLPRKTAVPEMDAAIFCVELDRGCEKVVWMKNGEVVKANSRVTISAIGNQHTLTIRECQAADAGEIAFLAEDCRTSTQFTVSAPRRLPPHPPVNPVVKEKAETWVTLAWSAPQMDRPVPVAGYLVERRRLGSVTWFRCHDSESVPGPEFTISGLSEKGDYQFRITAVNSFGQSSCLEFPGTIHLEPLTSVKTPLKDVEVSAEGEATFSVELAAVCSGLWILNGRVLQSNESFVIMRTKNIHTLIIRDVRGLQDGAEVRFRANNIESCANLRIKVSGGSVSSGLAFTSASPLYTGAASRVIDRASETEMASAGGTVQFVSEVSNSAVTVKWRKDGSELTPSKKYEMQAMGRKRVLKIHDIMAEDAGVYECVCDSDTMPFQLSVKESPLPASGFLEKDQAGGVVRAVSGERTELVTEMVDVHSRVVWYKEGKEIRQSKKFTLEERGKQRKLIISGVRKEDEGTYSCQSGDDTISFTLRVPDESAKFVNKPKSPQEVMALHSGTLELSCEVAAASTAVVWRKDQTEIRQDRRMTVVSQGTQRRLVIKDASRSDQGSYTCETAEDKVAFQVKVKEPEPAFSNQDSVQREVKPCPSESATLTCEVSDSKMEVKWYKDGKLLTSSKKIRMESEGKTRRIVLQTVEKRDAGEYVCEAAGQKLTFRVTIAEPAAKFQKKAVQKEPIAVQEKEDIILVTTVAPQTAVVRWLRDGMELKQGKKYEVRSEGSSRTLVVKSSESKDSGVYICETNGDKQEFRVKKKEDEIYFKQKSKKLTLVSAAAGETVTLTCELNQPKGDVLWKRNGKEIKASGRLQIRADGAKRILTITGMSVADEGEYSCECRDDKTSTKVTTKGTAYKTAAQLRVFLLLKGSVAPNANGTHATEVDTNLDWIQTRVVTRASVYNLETIHIPPPIQCPAVHWGDGGAWVVYFCTRNVSVFSASSVPRVVKFTGNLANLVIEEGKEAIFKCSISHEDAAVTWYKNGVRLKASKRVTMGKVGTSHTLTIGNVTLQDSSEFSAEAEGAKTKATLQVQAIPILFKKKLENRTVEEGETVVLEVELTKLSAEVKWMKNSVVLPSSENLEVKAQGAKHILTIRNLSYADRGHYSCETLDDKTQAKLDVEMRKIRLVKGLEEMQVQEKETITFEVELSHQDMEGTWLKDGVKLKAGGNCRITTLGKKHAMTLSSLKLEDAGLIAFQTEGLHTSGRLIVTELPVKFSTPLTDLRATEKDKVKFECELSRSNTDVKWFKDTVELRPGKRHGIIAQGRKRSLLIHKCSYEDQGTYLCDAVDDKTSATLTVQARDVRVLRELEDVEVVEKESAAFVCEISHDEVETQWYKNGSKLRSKDNIKMRQEGRTFVLLFKAVQPEDAAEIKFVAENATSTAKLQVKELPVKIVKPLRDKIAIEKHRGIFECQVSRPNALVKWHRQKSELVPGKKYEMTSQGLYRKLIINEVEFGDEDTYTCDAGDDKTTAQLYVEGK</sequence>
<comment type="subcellular location">
    <subcellularLocation>
        <location evidence="1">Cytoplasm</location>
    </subcellularLocation>
</comment>
<evidence type="ECO:0000256" key="1">
    <source>
        <dbReference type="ARBA" id="ARBA00004496"/>
    </source>
</evidence>
<dbReference type="HOGENOM" id="CLU_000630_0_0_1"/>
<evidence type="ECO:0008006" key="11">
    <source>
        <dbReference type="Google" id="ProtNLM"/>
    </source>
</evidence>
<reference evidence="10" key="1">
    <citation type="submission" date="2011-08" db="EMBL/GenBank/DDBJ databases">
        <title>The draft genome of Latimeria chalumnae.</title>
        <authorList>
            <person name="Di Palma F."/>
            <person name="Alfoldi J."/>
            <person name="Johnson J."/>
            <person name="Berlin A."/>
            <person name="Gnerre S."/>
            <person name="Jaffe D."/>
            <person name="MacCallum I."/>
            <person name="Young S."/>
            <person name="Walker B.J."/>
            <person name="Lander E."/>
            <person name="Lindblad-Toh K."/>
        </authorList>
    </citation>
    <scope>NUCLEOTIDE SEQUENCE [LARGE SCALE GENOMIC DNA]</scope>
    <source>
        <strain evidence="10">Wild caught</strain>
    </source>
</reference>
<dbReference type="InterPro" id="IPR007110">
    <property type="entry name" value="Ig-like_dom"/>
</dbReference>
<dbReference type="Pfam" id="PF00041">
    <property type="entry name" value="fn3"/>
    <property type="match status" value="1"/>
</dbReference>
<dbReference type="OMA" id="GRMTWHK"/>
<protein>
    <recommendedName>
        <fullName evidence="11">Obscurin, cytoskeletal calmodulin and titin-interacting RhoGEF</fullName>
    </recommendedName>
</protein>
<feature type="domain" description="Ig-like" evidence="7">
    <location>
        <begin position="585"/>
        <end position="663"/>
    </location>
</feature>
<dbReference type="InterPro" id="IPR013098">
    <property type="entry name" value="Ig_I-set"/>
</dbReference>
<evidence type="ECO:0000259" key="7">
    <source>
        <dbReference type="PROSITE" id="PS50835"/>
    </source>
</evidence>
<evidence type="ECO:0000313" key="10">
    <source>
        <dbReference type="Proteomes" id="UP000008672"/>
    </source>
</evidence>
<reference evidence="9" key="2">
    <citation type="submission" date="2025-08" db="UniProtKB">
        <authorList>
            <consortium name="Ensembl"/>
        </authorList>
    </citation>
    <scope>IDENTIFICATION</scope>
</reference>
<evidence type="ECO:0000313" key="9">
    <source>
        <dbReference type="Ensembl" id="ENSLACP00000005985.1"/>
    </source>
</evidence>
<feature type="domain" description="Ig-like" evidence="7">
    <location>
        <begin position="862"/>
        <end position="941"/>
    </location>
</feature>
<keyword evidence="5" id="KW-1015">Disulfide bond</keyword>
<proteinExistence type="predicted"/>
<accession>H3A8L4</accession>
<dbReference type="Bgee" id="ENSLACG00000005313">
    <property type="expression patterns" value="Expressed in muscle tissue and 4 other cell types or tissues"/>
</dbReference>
<dbReference type="Proteomes" id="UP000008672">
    <property type="component" value="Unassembled WGS sequence"/>
</dbReference>
<dbReference type="EMBL" id="AFYH01170667">
    <property type="status" value="NOT_ANNOTATED_CDS"/>
    <property type="molecule type" value="Genomic_DNA"/>
</dbReference>
<feature type="domain" description="Ig-like" evidence="7">
    <location>
        <begin position="387"/>
        <end position="478"/>
    </location>
</feature>
<dbReference type="InterPro" id="IPR036179">
    <property type="entry name" value="Ig-like_dom_sf"/>
</dbReference>
<feature type="domain" description="Ig-like" evidence="7">
    <location>
        <begin position="1482"/>
        <end position="1566"/>
    </location>
</feature>
<dbReference type="SUPFAM" id="SSF48726">
    <property type="entry name" value="Immunoglobulin"/>
    <property type="match status" value="15"/>
</dbReference>
<feature type="domain" description="Fibronectin type-III" evidence="8">
    <location>
        <begin position="188"/>
        <end position="284"/>
    </location>
</feature>
<dbReference type="EMBL" id="AFYH01170662">
    <property type="status" value="NOT_ANNOTATED_CDS"/>
    <property type="molecule type" value="Genomic_DNA"/>
</dbReference>
<feature type="domain" description="Ig-like" evidence="7">
    <location>
        <begin position="4"/>
        <end position="90"/>
    </location>
</feature>
<dbReference type="EMBL" id="AFYH01170666">
    <property type="status" value="NOT_ANNOTATED_CDS"/>
    <property type="molecule type" value="Genomic_DNA"/>
</dbReference>
<evidence type="ECO:0000256" key="4">
    <source>
        <dbReference type="ARBA" id="ARBA00022737"/>
    </source>
</evidence>
<dbReference type="CDD" id="cd00063">
    <property type="entry name" value="FN3"/>
    <property type="match status" value="1"/>
</dbReference>
<dbReference type="EMBL" id="AFYH01170663">
    <property type="status" value="NOT_ANNOTATED_CDS"/>
    <property type="molecule type" value="Genomic_DNA"/>
</dbReference>
<dbReference type="InterPro" id="IPR003961">
    <property type="entry name" value="FN3_dom"/>
</dbReference>
<keyword evidence="6" id="KW-0393">Immunoglobulin domain</keyword>
<dbReference type="Gene3D" id="2.60.40.10">
    <property type="entry name" value="Immunoglobulins"/>
    <property type="match status" value="16"/>
</dbReference>
<dbReference type="EMBL" id="AFYH01170660">
    <property type="status" value="NOT_ANNOTATED_CDS"/>
    <property type="molecule type" value="Genomic_DNA"/>
</dbReference>
<dbReference type="GO" id="GO:0005524">
    <property type="term" value="F:ATP binding"/>
    <property type="evidence" value="ECO:0007669"/>
    <property type="project" value="UniProtKB-KW"/>
</dbReference>
<feature type="domain" description="Ig-like" evidence="7">
    <location>
        <begin position="671"/>
        <end position="757"/>
    </location>
</feature>
<dbReference type="GO" id="GO:0005516">
    <property type="term" value="F:calmodulin binding"/>
    <property type="evidence" value="ECO:0007669"/>
    <property type="project" value="UniProtKB-KW"/>
</dbReference>
<dbReference type="EMBL" id="AFYH01170665">
    <property type="status" value="NOT_ANNOTATED_CDS"/>
    <property type="molecule type" value="Genomic_DNA"/>
</dbReference>
<evidence type="ECO:0000256" key="6">
    <source>
        <dbReference type="ARBA" id="ARBA00023319"/>
    </source>
</evidence>
<dbReference type="EMBL" id="AFYH01170661">
    <property type="status" value="NOT_ANNOTATED_CDS"/>
    <property type="molecule type" value="Genomic_DNA"/>
</dbReference>
<keyword evidence="3" id="KW-0597">Phosphoprotein</keyword>
<keyword evidence="10" id="KW-1185">Reference proteome</keyword>
<dbReference type="InterPro" id="IPR003599">
    <property type="entry name" value="Ig_sub"/>
</dbReference>
<feature type="domain" description="Ig-like" evidence="7">
    <location>
        <begin position="1304"/>
        <end position="1388"/>
    </location>
</feature>
<feature type="domain" description="Ig-like" evidence="7">
    <location>
        <begin position="1035"/>
        <end position="1121"/>
    </location>
</feature>
<feature type="domain" description="Ig-like" evidence="7">
    <location>
        <begin position="485"/>
        <end position="571"/>
    </location>
</feature>
<evidence type="ECO:0000256" key="5">
    <source>
        <dbReference type="ARBA" id="ARBA00023157"/>
    </source>
</evidence>
<dbReference type="GO" id="GO:0005737">
    <property type="term" value="C:cytoplasm"/>
    <property type="evidence" value="ECO:0007669"/>
    <property type="project" value="UniProtKB-SubCell"/>
</dbReference>
<feature type="domain" description="Ig-like" evidence="7">
    <location>
        <begin position="1126"/>
        <end position="1210"/>
    </location>
</feature>
<dbReference type="InterPro" id="IPR013783">
    <property type="entry name" value="Ig-like_fold"/>
</dbReference>
<feature type="domain" description="Ig-like" evidence="7">
    <location>
        <begin position="1392"/>
        <end position="1477"/>
    </location>
</feature>
<evidence type="ECO:0000256" key="3">
    <source>
        <dbReference type="ARBA" id="ARBA00022553"/>
    </source>
</evidence>
<dbReference type="PROSITE" id="PS50835">
    <property type="entry name" value="IG_LIKE"/>
    <property type="match status" value="12"/>
</dbReference>
<dbReference type="GO" id="GO:0004674">
    <property type="term" value="F:protein serine/threonine kinase activity"/>
    <property type="evidence" value="ECO:0007669"/>
    <property type="project" value="UniProtKB-KW"/>
</dbReference>
<dbReference type="GO" id="GO:0046872">
    <property type="term" value="F:metal ion binding"/>
    <property type="evidence" value="ECO:0007669"/>
    <property type="project" value="UniProtKB-KW"/>
</dbReference>
<dbReference type="SMART" id="SM00060">
    <property type="entry name" value="FN3"/>
    <property type="match status" value="1"/>
</dbReference>
<dbReference type="EMBL" id="AFYH01170668">
    <property type="status" value="NOT_ANNOTATED_CDS"/>
    <property type="molecule type" value="Genomic_DNA"/>
</dbReference>
<keyword evidence="4" id="KW-0677">Repeat</keyword>
<dbReference type="PROSITE" id="PS50853">
    <property type="entry name" value="FN3"/>
    <property type="match status" value="1"/>
</dbReference>
<dbReference type="PANTHER" id="PTHR35971">
    <property type="entry name" value="SI:DKEY-31G6.6"/>
    <property type="match status" value="1"/>
</dbReference>
<dbReference type="GO" id="GO:0005634">
    <property type="term" value="C:nucleus"/>
    <property type="evidence" value="ECO:0007669"/>
    <property type="project" value="UniProtKB-SubCell"/>
</dbReference>
<feature type="domain" description="Ig-like" evidence="7">
    <location>
        <begin position="761"/>
        <end position="849"/>
    </location>
</feature>
<dbReference type="Pfam" id="PF07679">
    <property type="entry name" value="I-set"/>
    <property type="match status" value="14"/>
</dbReference>
<name>H3A8L4_LATCH</name>
<organism evidence="9 10">
    <name type="scientific">Latimeria chalumnae</name>
    <name type="common">Coelacanth</name>
    <dbReference type="NCBI Taxonomy" id="7897"/>
    <lineage>
        <taxon>Eukaryota</taxon>
        <taxon>Metazoa</taxon>
        <taxon>Chordata</taxon>
        <taxon>Craniata</taxon>
        <taxon>Vertebrata</taxon>
        <taxon>Euteleostomi</taxon>
        <taxon>Coelacanthiformes</taxon>
        <taxon>Coelacanthidae</taxon>
        <taxon>Latimeria</taxon>
    </lineage>
</organism>
<dbReference type="GeneTree" id="ENSGT00940000154756"/>
<dbReference type="InterPro" id="IPR052385">
    <property type="entry name" value="Obscurin/Obscurin-like_Reg"/>
</dbReference>
<dbReference type="Ensembl" id="ENSLACT00000006037.1">
    <property type="protein sequence ID" value="ENSLACP00000005985.1"/>
    <property type="gene ID" value="ENSLACG00000005313.1"/>
</dbReference>
<keyword evidence="2" id="KW-0963">Cytoplasm</keyword>
<evidence type="ECO:0000259" key="8">
    <source>
        <dbReference type="PROSITE" id="PS50853"/>
    </source>
</evidence>
<dbReference type="SMART" id="SM00408">
    <property type="entry name" value="IGc2"/>
    <property type="match status" value="12"/>
</dbReference>
<dbReference type="EMBL" id="AFYH01170664">
    <property type="status" value="NOT_ANNOTATED_CDS"/>
    <property type="molecule type" value="Genomic_DNA"/>
</dbReference>
<dbReference type="InterPro" id="IPR003598">
    <property type="entry name" value="Ig_sub2"/>
</dbReference>